<evidence type="ECO:0000313" key="1">
    <source>
        <dbReference type="EMBL" id="MDA0166552.1"/>
    </source>
</evidence>
<comment type="caution">
    <text evidence="1">The sequence shown here is derived from an EMBL/GenBank/DDBJ whole genome shotgun (WGS) entry which is preliminary data.</text>
</comment>
<sequence length="126" mass="13458">MTGLFVLSAVLLGAASGERVHPVAIPARPAPAERVVLRFRTRDATDGVYHAEARQRGCDTARGRGLTAPRKGRVVRLKLSPPGGGWCVGEHRATVYFKQTVHCPQPIQCGDSVEVPVGSTTFTVQA</sequence>
<dbReference type="AlphaFoldDB" id="A0A9X3N4K1"/>
<dbReference type="RefSeq" id="WP_270045810.1">
    <property type="nucleotide sequence ID" value="NZ_JAPDOD010000068.1"/>
</dbReference>
<dbReference type="EMBL" id="JAPDOD010000068">
    <property type="protein sequence ID" value="MDA0166552.1"/>
    <property type="molecule type" value="Genomic_DNA"/>
</dbReference>
<organism evidence="1 2">
    <name type="scientific">Solirubrobacter ginsenosidimutans</name>
    <dbReference type="NCBI Taxonomy" id="490573"/>
    <lineage>
        <taxon>Bacteria</taxon>
        <taxon>Bacillati</taxon>
        <taxon>Actinomycetota</taxon>
        <taxon>Thermoleophilia</taxon>
        <taxon>Solirubrobacterales</taxon>
        <taxon>Solirubrobacteraceae</taxon>
        <taxon>Solirubrobacter</taxon>
    </lineage>
</organism>
<evidence type="ECO:0000313" key="2">
    <source>
        <dbReference type="Proteomes" id="UP001149140"/>
    </source>
</evidence>
<reference evidence="1" key="1">
    <citation type="submission" date="2022-10" db="EMBL/GenBank/DDBJ databases">
        <title>The WGS of Solirubrobacter ginsenosidimutans DSM 21036.</title>
        <authorList>
            <person name="Jiang Z."/>
        </authorList>
    </citation>
    <scope>NUCLEOTIDE SEQUENCE</scope>
    <source>
        <strain evidence="1">DSM 21036</strain>
    </source>
</reference>
<gene>
    <name evidence="1" type="ORF">OM076_40185</name>
</gene>
<keyword evidence="2" id="KW-1185">Reference proteome</keyword>
<accession>A0A9X3N4K1</accession>
<name>A0A9X3N4K1_9ACTN</name>
<proteinExistence type="predicted"/>
<protein>
    <submittedName>
        <fullName evidence="1">Uncharacterized protein</fullName>
    </submittedName>
</protein>
<dbReference type="Proteomes" id="UP001149140">
    <property type="component" value="Unassembled WGS sequence"/>
</dbReference>